<dbReference type="EMBL" id="JAYMYS010000003">
    <property type="protein sequence ID" value="KAK7399613.1"/>
    <property type="molecule type" value="Genomic_DNA"/>
</dbReference>
<comment type="caution">
    <text evidence="5">The sequence shown here is derived from an EMBL/GenBank/DDBJ whole genome shotgun (WGS) entry which is preliminary data.</text>
</comment>
<feature type="compositionally biased region" description="Polar residues" evidence="3">
    <location>
        <begin position="79"/>
        <end position="93"/>
    </location>
</feature>
<dbReference type="InterPro" id="IPR044839">
    <property type="entry name" value="NDR1-like"/>
</dbReference>
<evidence type="ECO:0000256" key="3">
    <source>
        <dbReference type="SAM" id="MobiDB-lite"/>
    </source>
</evidence>
<sequence>MGRPETNPHFSRSEQPIDVDDNPVPRRKRRGQTSTQGAAPIPIVPPHQEEDHVPLRPHHETQLEDHPRPPILLDPPNGKPQQRSPRKQPTNQGGFRPVKSKVNFQEPPPSANVPPALPRTDHPPERRQQPRHDPRLKLPKEQKSQPLTWLGAGLCVIFWLIIIIGGLIVLIVYFVFRPQSPHFDVSSVTLNAAYLDLGYLLNADLTMLANFTNPNKKVHVDFSSVLIFLYYGNTLIATQYVEPFSAARFQSRFAYIHMVSSQVQLPLRESQRLMKQMEGNGVILEVRGIFRARSKLGSILRYSYTLYGRCSIMLTRPPDGILLKKKCRTKR</sequence>
<keyword evidence="2 4" id="KW-0472">Membrane</keyword>
<protein>
    <recommendedName>
        <fullName evidence="7">Late embryogenesis abundant protein LEA-2 subgroup domain-containing protein</fullName>
    </recommendedName>
</protein>
<evidence type="ECO:0000256" key="1">
    <source>
        <dbReference type="ARBA" id="ARBA00004370"/>
    </source>
</evidence>
<dbReference type="PANTHER" id="PTHR31234">
    <property type="entry name" value="LATE EMBRYOGENESIS ABUNDANT (LEA) HYDROXYPROLINE-RICH GLYCOPROTEIN FAMILY"/>
    <property type="match status" value="1"/>
</dbReference>
<keyword evidence="4" id="KW-0812">Transmembrane</keyword>
<evidence type="ECO:0000256" key="4">
    <source>
        <dbReference type="SAM" id="Phobius"/>
    </source>
</evidence>
<feature type="compositionally biased region" description="Basic and acidic residues" evidence="3">
    <location>
        <begin position="47"/>
        <end position="68"/>
    </location>
</feature>
<reference evidence="5 6" key="1">
    <citation type="submission" date="2024-01" db="EMBL/GenBank/DDBJ databases">
        <title>The genomes of 5 underutilized Papilionoideae crops provide insights into root nodulation and disease resistanc.</title>
        <authorList>
            <person name="Jiang F."/>
        </authorList>
    </citation>
    <scope>NUCLEOTIDE SEQUENCE [LARGE SCALE GENOMIC DNA]</scope>
    <source>
        <strain evidence="5">DUOXIRENSHENG_FW03</strain>
        <tissue evidence="5">Leaves</tissue>
    </source>
</reference>
<organism evidence="5 6">
    <name type="scientific">Psophocarpus tetragonolobus</name>
    <name type="common">Winged bean</name>
    <name type="synonym">Dolichos tetragonolobus</name>
    <dbReference type="NCBI Taxonomy" id="3891"/>
    <lineage>
        <taxon>Eukaryota</taxon>
        <taxon>Viridiplantae</taxon>
        <taxon>Streptophyta</taxon>
        <taxon>Embryophyta</taxon>
        <taxon>Tracheophyta</taxon>
        <taxon>Spermatophyta</taxon>
        <taxon>Magnoliopsida</taxon>
        <taxon>eudicotyledons</taxon>
        <taxon>Gunneridae</taxon>
        <taxon>Pentapetalae</taxon>
        <taxon>rosids</taxon>
        <taxon>fabids</taxon>
        <taxon>Fabales</taxon>
        <taxon>Fabaceae</taxon>
        <taxon>Papilionoideae</taxon>
        <taxon>50 kb inversion clade</taxon>
        <taxon>NPAAA clade</taxon>
        <taxon>indigoferoid/millettioid clade</taxon>
        <taxon>Phaseoleae</taxon>
        <taxon>Psophocarpus</taxon>
    </lineage>
</organism>
<feature type="compositionally biased region" description="Basic and acidic residues" evidence="3">
    <location>
        <begin position="119"/>
        <end position="140"/>
    </location>
</feature>
<dbReference type="GO" id="GO:0005886">
    <property type="term" value="C:plasma membrane"/>
    <property type="evidence" value="ECO:0007669"/>
    <property type="project" value="TreeGrafter"/>
</dbReference>
<keyword evidence="4" id="KW-1133">Transmembrane helix</keyword>
<keyword evidence="6" id="KW-1185">Reference proteome</keyword>
<dbReference type="PANTHER" id="PTHR31234:SF42">
    <property type="entry name" value="LATE EMBRYOGENESIS ABUNDANT (LEA) HYDROXYPROLINE-RICH GLYCOPROTEIN FAMILY"/>
    <property type="match status" value="1"/>
</dbReference>
<evidence type="ECO:0000256" key="2">
    <source>
        <dbReference type="ARBA" id="ARBA00023136"/>
    </source>
</evidence>
<name>A0AAN9SS11_PSOTE</name>
<comment type="subcellular location">
    <subcellularLocation>
        <location evidence="1">Membrane</location>
    </subcellularLocation>
</comment>
<feature type="region of interest" description="Disordered" evidence="3">
    <location>
        <begin position="1"/>
        <end position="140"/>
    </location>
</feature>
<dbReference type="Proteomes" id="UP001386955">
    <property type="component" value="Unassembled WGS sequence"/>
</dbReference>
<dbReference type="GO" id="GO:0098542">
    <property type="term" value="P:defense response to other organism"/>
    <property type="evidence" value="ECO:0007669"/>
    <property type="project" value="InterPro"/>
</dbReference>
<evidence type="ECO:0000313" key="6">
    <source>
        <dbReference type="Proteomes" id="UP001386955"/>
    </source>
</evidence>
<proteinExistence type="predicted"/>
<gene>
    <name evidence="5" type="ORF">VNO78_10798</name>
</gene>
<evidence type="ECO:0008006" key="7">
    <source>
        <dbReference type="Google" id="ProtNLM"/>
    </source>
</evidence>
<dbReference type="AlphaFoldDB" id="A0AAN9SS11"/>
<accession>A0AAN9SS11</accession>
<feature type="transmembrane region" description="Helical" evidence="4">
    <location>
        <begin position="147"/>
        <end position="176"/>
    </location>
</feature>
<evidence type="ECO:0000313" key="5">
    <source>
        <dbReference type="EMBL" id="KAK7399613.1"/>
    </source>
</evidence>
<feature type="compositionally biased region" description="Pro residues" evidence="3">
    <location>
        <begin position="106"/>
        <end position="117"/>
    </location>
</feature>